<dbReference type="InterPro" id="IPR012337">
    <property type="entry name" value="RNaseH-like_sf"/>
</dbReference>
<dbReference type="PANTHER" id="PTHR37984">
    <property type="entry name" value="PROTEIN CBG26694"/>
    <property type="match status" value="1"/>
</dbReference>
<feature type="compositionally biased region" description="Polar residues" evidence="1">
    <location>
        <begin position="9"/>
        <end position="50"/>
    </location>
</feature>
<feature type="compositionally biased region" description="Low complexity" evidence="1">
    <location>
        <begin position="77"/>
        <end position="98"/>
    </location>
</feature>
<dbReference type="FunFam" id="1.10.340.70:FF:000001">
    <property type="entry name" value="Retrovirus-related Pol polyprotein from transposon gypsy-like Protein"/>
    <property type="match status" value="1"/>
</dbReference>
<reference evidence="3 4" key="1">
    <citation type="submission" date="2020-06" db="EMBL/GenBank/DDBJ databases">
        <authorList>
            <person name="Li R."/>
            <person name="Bekaert M."/>
        </authorList>
    </citation>
    <scope>NUCLEOTIDE SEQUENCE [LARGE SCALE GENOMIC DNA]</scope>
    <source>
        <strain evidence="4">wild</strain>
    </source>
</reference>
<proteinExistence type="predicted"/>
<dbReference type="AlphaFoldDB" id="A0A6J8A901"/>
<dbReference type="EMBL" id="CACVKT020000876">
    <property type="protein sequence ID" value="CAC5363521.1"/>
    <property type="molecule type" value="Genomic_DNA"/>
</dbReference>
<dbReference type="InterPro" id="IPR050951">
    <property type="entry name" value="Retrovirus_Pol_polyprotein"/>
</dbReference>
<dbReference type="InterPro" id="IPR041588">
    <property type="entry name" value="Integrase_H2C2"/>
</dbReference>
<protein>
    <recommendedName>
        <fullName evidence="2">Integrase zinc-binding domain-containing protein</fullName>
    </recommendedName>
</protein>
<dbReference type="Proteomes" id="UP000507470">
    <property type="component" value="Unassembled WGS sequence"/>
</dbReference>
<evidence type="ECO:0000256" key="1">
    <source>
        <dbReference type="SAM" id="MobiDB-lite"/>
    </source>
</evidence>
<sequence length="385" mass="45032">MFQEIKVLSKNNQNSGPQGFQGQNKWRNDQNNQSDGRSGQNNRQGSSYNRPDNFQNNRQDNFQNKRQDNFQKNRQDNFQNNRSTFNNNRGNNSPSENQRFQNNQGNSSLSSSWARGRPCEEKGCNKCCKSEEKYGNENLSLDSESKNTPENLKYNVNDTVVDIVTRSGKTTDKPLLKLSSQTQGNCSKDSDFQIGSLREKQLSDINLKVLIDWKEKGDKPVWEQISPNSQSFKFFMTHWDSLYIRDGLLYRKWESNKTPGFKWLIVLPKKLTYFVMEQLHNSVTEGHLGFKKTLAKVRERFTWYNQRKNVEQWFKFVMWNNYIIAPLQQYNVGAPFERIGKRDYFTKWMEAIPIQDMEATTVANELIERIVTIFGVAMEIHSDKG</sequence>
<dbReference type="OrthoDB" id="10030726at2759"/>
<dbReference type="Gene3D" id="1.10.340.70">
    <property type="match status" value="1"/>
</dbReference>
<dbReference type="PANTHER" id="PTHR37984:SF15">
    <property type="entry name" value="INTEGRASE CATALYTIC DOMAIN-CONTAINING PROTEIN"/>
    <property type="match status" value="1"/>
</dbReference>
<dbReference type="SUPFAM" id="SSF53098">
    <property type="entry name" value="Ribonuclease H-like"/>
    <property type="match status" value="1"/>
</dbReference>
<gene>
    <name evidence="3" type="ORF">MCOR_4924</name>
</gene>
<dbReference type="Gene3D" id="3.30.420.10">
    <property type="entry name" value="Ribonuclease H-like superfamily/Ribonuclease H"/>
    <property type="match status" value="1"/>
</dbReference>
<evidence type="ECO:0000259" key="2">
    <source>
        <dbReference type="Pfam" id="PF17921"/>
    </source>
</evidence>
<name>A0A6J8A901_MYTCO</name>
<organism evidence="3 4">
    <name type="scientific">Mytilus coruscus</name>
    <name type="common">Sea mussel</name>
    <dbReference type="NCBI Taxonomy" id="42192"/>
    <lineage>
        <taxon>Eukaryota</taxon>
        <taxon>Metazoa</taxon>
        <taxon>Spiralia</taxon>
        <taxon>Lophotrochozoa</taxon>
        <taxon>Mollusca</taxon>
        <taxon>Bivalvia</taxon>
        <taxon>Autobranchia</taxon>
        <taxon>Pteriomorphia</taxon>
        <taxon>Mytilida</taxon>
        <taxon>Mytiloidea</taxon>
        <taxon>Mytilidae</taxon>
        <taxon>Mytilinae</taxon>
        <taxon>Mytilus</taxon>
    </lineage>
</organism>
<keyword evidence="4" id="KW-1185">Reference proteome</keyword>
<feature type="domain" description="Integrase zinc-binding" evidence="2">
    <location>
        <begin position="268"/>
        <end position="314"/>
    </location>
</feature>
<feature type="region of interest" description="Disordered" evidence="1">
    <location>
        <begin position="1"/>
        <end position="60"/>
    </location>
</feature>
<dbReference type="Pfam" id="PF17921">
    <property type="entry name" value="Integrase_H2C2"/>
    <property type="match status" value="1"/>
</dbReference>
<evidence type="ECO:0000313" key="4">
    <source>
        <dbReference type="Proteomes" id="UP000507470"/>
    </source>
</evidence>
<dbReference type="InterPro" id="IPR036397">
    <property type="entry name" value="RNaseH_sf"/>
</dbReference>
<accession>A0A6J8A901</accession>
<evidence type="ECO:0000313" key="3">
    <source>
        <dbReference type="EMBL" id="CAC5363521.1"/>
    </source>
</evidence>
<dbReference type="GO" id="GO:0003676">
    <property type="term" value="F:nucleic acid binding"/>
    <property type="evidence" value="ECO:0007669"/>
    <property type="project" value="InterPro"/>
</dbReference>
<feature type="region of interest" description="Disordered" evidence="1">
    <location>
        <begin position="75"/>
        <end position="118"/>
    </location>
</feature>